<dbReference type="PIRSF" id="PIRSF002869">
    <property type="entry name" value="MviN"/>
    <property type="match status" value="1"/>
</dbReference>
<keyword evidence="10 11" id="KW-0961">Cell wall biogenesis/degradation</keyword>
<keyword evidence="5 10" id="KW-0573">Peptidoglycan synthesis</keyword>
<evidence type="ECO:0000256" key="1">
    <source>
        <dbReference type="ARBA" id="ARBA00004651"/>
    </source>
</evidence>
<evidence type="ECO:0000256" key="2">
    <source>
        <dbReference type="ARBA" id="ARBA00022475"/>
    </source>
</evidence>
<keyword evidence="6 10" id="KW-1133">Transmembrane helix</keyword>
<feature type="transmembrane region" description="Helical" evidence="10">
    <location>
        <begin position="396"/>
        <end position="414"/>
    </location>
</feature>
<comment type="subcellular location">
    <subcellularLocation>
        <location evidence="10">Cell inner membrane</location>
        <topology evidence="10">Multi-pass membrane protein</topology>
    </subcellularLocation>
    <subcellularLocation>
        <location evidence="1">Cell membrane</location>
        <topology evidence="1">Multi-pass membrane protein</topology>
    </subcellularLocation>
</comment>
<feature type="transmembrane region" description="Helical" evidence="10">
    <location>
        <begin position="149"/>
        <end position="168"/>
    </location>
</feature>
<dbReference type="InterPro" id="IPR051050">
    <property type="entry name" value="Lipid_II_flippase_MurJ/MviN"/>
</dbReference>
<dbReference type="EMBL" id="AP019782">
    <property type="protein sequence ID" value="BBL72261.1"/>
    <property type="molecule type" value="Genomic_DNA"/>
</dbReference>
<keyword evidence="13" id="KW-1185">Reference proteome</keyword>
<dbReference type="GO" id="GO:0071555">
    <property type="term" value="P:cell wall organization"/>
    <property type="evidence" value="ECO:0007669"/>
    <property type="project" value="UniProtKB-KW"/>
</dbReference>
<feature type="transmembrane region" description="Helical" evidence="10">
    <location>
        <begin position="262"/>
        <end position="281"/>
    </location>
</feature>
<accession>A0A8D4VR33</accession>
<dbReference type="CDD" id="cd13123">
    <property type="entry name" value="MATE_MurJ_like"/>
    <property type="match status" value="1"/>
</dbReference>
<dbReference type="KEGG" id="moz:MoryE10_28670"/>
<evidence type="ECO:0000256" key="7">
    <source>
        <dbReference type="ARBA" id="ARBA00023136"/>
    </source>
</evidence>
<gene>
    <name evidence="12" type="primary">mviN</name>
    <name evidence="10" type="synonym">murJ</name>
    <name evidence="12" type="ORF">MoryE10_28670</name>
</gene>
<dbReference type="GO" id="GO:0008360">
    <property type="term" value="P:regulation of cell shape"/>
    <property type="evidence" value="ECO:0007669"/>
    <property type="project" value="UniProtKB-KW"/>
</dbReference>
<dbReference type="GO" id="GO:0015648">
    <property type="term" value="F:lipid-linked peptidoglycan transporter activity"/>
    <property type="evidence" value="ECO:0007669"/>
    <property type="project" value="UniProtKB-UniRule"/>
</dbReference>
<reference evidence="12" key="1">
    <citation type="submission" date="2019-06" db="EMBL/GenBank/DDBJ databases">
        <title>Complete genome sequence of Methylogaea oryzae strain JCM16910.</title>
        <authorList>
            <person name="Asakawa S."/>
        </authorList>
    </citation>
    <scope>NUCLEOTIDE SEQUENCE</scope>
    <source>
        <strain evidence="12">E10</strain>
    </source>
</reference>
<keyword evidence="10" id="KW-0997">Cell inner membrane</keyword>
<comment type="pathway">
    <text evidence="10">Cell wall biogenesis; peptidoglycan biosynthesis.</text>
</comment>
<evidence type="ECO:0000256" key="11">
    <source>
        <dbReference type="PIRNR" id="PIRNR002869"/>
    </source>
</evidence>
<evidence type="ECO:0000256" key="10">
    <source>
        <dbReference type="HAMAP-Rule" id="MF_02078"/>
    </source>
</evidence>
<evidence type="ECO:0000256" key="6">
    <source>
        <dbReference type="ARBA" id="ARBA00022989"/>
    </source>
</evidence>
<feature type="transmembrane region" description="Helical" evidence="10">
    <location>
        <begin position="426"/>
        <end position="448"/>
    </location>
</feature>
<evidence type="ECO:0000313" key="12">
    <source>
        <dbReference type="EMBL" id="BBL72261.1"/>
    </source>
</evidence>
<evidence type="ECO:0000256" key="8">
    <source>
        <dbReference type="ARBA" id="ARBA00060041"/>
    </source>
</evidence>
<comment type="function">
    <text evidence="8 10 11">Involved in peptidoglycan biosynthesis. Transports lipid-linked peptidoglycan precursors from the inner to the outer leaflet of the cytoplasmic membrane.</text>
</comment>
<keyword evidence="4 10" id="KW-0133">Cell shape</keyword>
<feature type="transmembrane region" description="Helical" evidence="10">
    <location>
        <begin position="301"/>
        <end position="325"/>
    </location>
</feature>
<feature type="transmembrane region" description="Helical" evidence="10">
    <location>
        <begin position="337"/>
        <end position="359"/>
    </location>
</feature>
<evidence type="ECO:0000256" key="5">
    <source>
        <dbReference type="ARBA" id="ARBA00022984"/>
    </source>
</evidence>
<evidence type="ECO:0000256" key="4">
    <source>
        <dbReference type="ARBA" id="ARBA00022960"/>
    </source>
</evidence>
<dbReference type="GO" id="GO:0005886">
    <property type="term" value="C:plasma membrane"/>
    <property type="evidence" value="ECO:0007669"/>
    <property type="project" value="UniProtKB-SubCell"/>
</dbReference>
<name>A0A8D4VR33_9GAMM</name>
<dbReference type="PANTHER" id="PTHR47019">
    <property type="entry name" value="LIPID II FLIPPASE MURJ"/>
    <property type="match status" value="1"/>
</dbReference>
<evidence type="ECO:0000256" key="9">
    <source>
        <dbReference type="ARBA" id="ARBA00061532"/>
    </source>
</evidence>
<sequence length="500" mass="53168">MTLVSRLLGFVRDMAIAQAFGATAATDAFFVAFKIPNFLRRLFAEGAFAQAFVPALSECRQNNGHAELKAFIDGTAGALASLLLALTAIGMAAAPWVILLFAPGFAQEGRQYDLAVQLLRVTFPYLFFISLTAFAGGILNIFGRFAVPAITPVILNLCMIAAALWLAPLSDEPMLALAWSVSVAGAAQLLFQAPALWRLGLLPRLRWGFGDAGVRRILGLIGPSLFGVSVTQINLLLNTVLASLLASGSVSWLYYSDRLLEFPVGLFGVALGTVVLPALSLNHSGGRAGAFSLALDWALRWVAAVGLPATVGLALLAEPILSVLFEYEEFTATDVRMAGQSLLAYSLGLVGFVAVKVLVPGYSARQDARSPVRYGVVAVAANIVLSFALAPWLAHAGLALATALAALLNSGLLLRKLLKDGVYQPAPGWGEFFGRMAVANAAMGLWLFRWADRGEWAGWDKAERAGHLLLWVVAGAGVYGLCLWLCGMRPRHLSLRGGEA</sequence>
<keyword evidence="10 11" id="KW-0813">Transport</keyword>
<feature type="transmembrane region" description="Helical" evidence="10">
    <location>
        <begin position="174"/>
        <end position="197"/>
    </location>
</feature>
<feature type="transmembrane region" description="Helical" evidence="10">
    <location>
        <begin position="468"/>
        <end position="486"/>
    </location>
</feature>
<evidence type="ECO:0000256" key="3">
    <source>
        <dbReference type="ARBA" id="ARBA00022692"/>
    </source>
</evidence>
<dbReference type="AlphaFoldDB" id="A0A8D4VR33"/>
<dbReference type="Pfam" id="PF03023">
    <property type="entry name" value="MurJ"/>
    <property type="match status" value="1"/>
</dbReference>
<dbReference type="NCBIfam" id="TIGR01695">
    <property type="entry name" value="murJ_mviN"/>
    <property type="match status" value="1"/>
</dbReference>
<dbReference type="GO" id="GO:0034204">
    <property type="term" value="P:lipid translocation"/>
    <property type="evidence" value="ECO:0007669"/>
    <property type="project" value="TreeGrafter"/>
</dbReference>
<keyword evidence="3 10" id="KW-0812">Transmembrane</keyword>
<keyword evidence="2 10" id="KW-1003">Cell membrane</keyword>
<protein>
    <recommendedName>
        <fullName evidence="10">Probable lipid II flippase MurJ</fullName>
    </recommendedName>
</protein>
<organism evidence="12 13">
    <name type="scientific">Methylogaea oryzae</name>
    <dbReference type="NCBI Taxonomy" id="1295382"/>
    <lineage>
        <taxon>Bacteria</taxon>
        <taxon>Pseudomonadati</taxon>
        <taxon>Pseudomonadota</taxon>
        <taxon>Gammaproteobacteria</taxon>
        <taxon>Methylococcales</taxon>
        <taxon>Methylococcaceae</taxon>
        <taxon>Methylogaea</taxon>
    </lineage>
</organism>
<feature type="transmembrane region" description="Helical" evidence="10">
    <location>
        <begin position="217"/>
        <end position="242"/>
    </location>
</feature>
<feature type="transmembrane region" description="Helical" evidence="10">
    <location>
        <begin position="78"/>
        <end position="102"/>
    </location>
</feature>
<evidence type="ECO:0000313" key="13">
    <source>
        <dbReference type="Proteomes" id="UP000824988"/>
    </source>
</evidence>
<keyword evidence="7 10" id="KW-0472">Membrane</keyword>
<dbReference type="HAMAP" id="MF_02078">
    <property type="entry name" value="MurJ_MviN"/>
    <property type="match status" value="1"/>
</dbReference>
<dbReference type="Proteomes" id="UP000824988">
    <property type="component" value="Chromosome"/>
</dbReference>
<proteinExistence type="inferred from homology"/>
<comment type="similarity">
    <text evidence="9 10 11">Belongs to the MurJ/MviN family.</text>
</comment>
<feature type="transmembrane region" description="Helical" evidence="10">
    <location>
        <begin position="15"/>
        <end position="33"/>
    </location>
</feature>
<dbReference type="PANTHER" id="PTHR47019:SF1">
    <property type="entry name" value="LIPID II FLIPPASE MURJ"/>
    <property type="match status" value="1"/>
</dbReference>
<dbReference type="InterPro" id="IPR004268">
    <property type="entry name" value="MurJ"/>
</dbReference>
<feature type="transmembrane region" description="Helical" evidence="10">
    <location>
        <begin position="371"/>
        <end position="390"/>
    </location>
</feature>
<dbReference type="GO" id="GO:0009252">
    <property type="term" value="P:peptidoglycan biosynthetic process"/>
    <property type="evidence" value="ECO:0007669"/>
    <property type="project" value="UniProtKB-UniRule"/>
</dbReference>
<dbReference type="UniPathway" id="UPA00219"/>
<feature type="transmembrane region" description="Helical" evidence="10">
    <location>
        <begin position="122"/>
        <end position="142"/>
    </location>
</feature>